<reference evidence="23" key="1">
    <citation type="submission" date="2011-10" db="EMBL/GenBank/DDBJ databases">
        <authorList>
            <consortium name="Soft-shell Turtle Genome Consortium"/>
        </authorList>
    </citation>
    <scope>NUCLEOTIDE SEQUENCE [LARGE SCALE GENOMIC DNA]</scope>
    <source>
        <strain evidence="23">Daiwa-1</strain>
    </source>
</reference>
<dbReference type="OMA" id="HWGCGTE"/>
<dbReference type="SMART" id="SM00409">
    <property type="entry name" value="IG"/>
    <property type="match status" value="1"/>
</dbReference>
<accession>K7FKI3</accession>
<dbReference type="InterPro" id="IPR013098">
    <property type="entry name" value="Ig_I-set"/>
</dbReference>
<sequence>SNPRRCHWLVSSSDTSCSSFRQHPRYIAAKKNTQVHFICHSRNSTEVQWYKISGQDKTPQVLDVTGPRVHEKRNDSLVTIILSRIQPEDNGIYLCENKSLVHKLGQTRTCGSELKVIGFSTFEQVQSRNTVKDAIIVIQTILLVIFVSVPLLLLLEKVSPGR</sequence>
<dbReference type="GO" id="GO:0002250">
    <property type="term" value="P:adaptive immune response"/>
    <property type="evidence" value="ECO:0007669"/>
    <property type="project" value="UniProtKB-KW"/>
</dbReference>
<evidence type="ECO:0000256" key="11">
    <source>
        <dbReference type="ARBA" id="ARBA00023170"/>
    </source>
</evidence>
<dbReference type="GeneTree" id="ENSGT00940000154363"/>
<reference evidence="22" key="3">
    <citation type="submission" date="2025-08" db="UniProtKB">
        <authorList>
            <consortium name="Ensembl"/>
        </authorList>
    </citation>
    <scope>IDENTIFICATION</scope>
</reference>
<evidence type="ECO:0000313" key="22">
    <source>
        <dbReference type="Ensembl" id="ENSPSIP00000008543.1"/>
    </source>
</evidence>
<dbReference type="GO" id="GO:0030183">
    <property type="term" value="P:B cell differentiation"/>
    <property type="evidence" value="ECO:0007669"/>
    <property type="project" value="TreeGrafter"/>
</dbReference>
<evidence type="ECO:0000256" key="18">
    <source>
        <dbReference type="ARBA" id="ARBA00078678"/>
    </source>
</evidence>
<evidence type="ECO:0000256" key="8">
    <source>
        <dbReference type="ARBA" id="ARBA00023130"/>
    </source>
</evidence>
<comment type="subunit">
    <text evidence="15">Heterodimer of alpha and beta chains; disulfide-linked. Part of the B-cell antigen receptor complex where the alpha/beta chain heterodimer is non-covalently associated with an antigen-specific membrane-bound surface immunoglobulin of two heavy chains and two light chains. Interacts with LYN.</text>
</comment>
<keyword evidence="6" id="KW-0391">Immunity</keyword>
<dbReference type="STRING" id="13735.ENSPSIP00000008543"/>
<dbReference type="GO" id="GO:0042802">
    <property type="term" value="F:identical protein binding"/>
    <property type="evidence" value="ECO:0007669"/>
    <property type="project" value="UniProtKB-ARBA"/>
</dbReference>
<evidence type="ECO:0000256" key="14">
    <source>
        <dbReference type="ARBA" id="ARBA00056166"/>
    </source>
</evidence>
<dbReference type="InterPro" id="IPR003599">
    <property type="entry name" value="Ig_sub"/>
</dbReference>
<keyword evidence="11" id="KW-0675">Receptor</keyword>
<dbReference type="GO" id="GO:0019815">
    <property type="term" value="C:B cell receptor complex"/>
    <property type="evidence" value="ECO:0007669"/>
    <property type="project" value="TreeGrafter"/>
</dbReference>
<name>K7FKI3_PELSI</name>
<keyword evidence="10" id="KW-1015">Disulfide bond</keyword>
<keyword evidence="9 20" id="KW-0472">Membrane</keyword>
<evidence type="ECO:0000313" key="23">
    <source>
        <dbReference type="Proteomes" id="UP000007267"/>
    </source>
</evidence>
<keyword evidence="13" id="KW-0393">Immunoglobulin domain</keyword>
<evidence type="ECO:0000256" key="16">
    <source>
        <dbReference type="ARBA" id="ARBA00068183"/>
    </source>
</evidence>
<dbReference type="GO" id="GO:0009897">
    <property type="term" value="C:external side of plasma membrane"/>
    <property type="evidence" value="ECO:0007669"/>
    <property type="project" value="TreeGrafter"/>
</dbReference>
<comment type="subcellular location">
    <subcellularLocation>
        <location evidence="1">Cell membrane</location>
        <topology evidence="1">Single-pass type I membrane protein</topology>
    </subcellularLocation>
</comment>
<evidence type="ECO:0000256" key="20">
    <source>
        <dbReference type="SAM" id="Phobius"/>
    </source>
</evidence>
<dbReference type="InterPro" id="IPR013783">
    <property type="entry name" value="Ig-like_fold"/>
</dbReference>
<dbReference type="eggNOG" id="ENOG502S7X8">
    <property type="taxonomic scope" value="Eukaryota"/>
</dbReference>
<keyword evidence="23" id="KW-1185">Reference proteome</keyword>
<comment type="function">
    <text evidence="14">Required in cooperation with CD79A for initiation of the signal transduction cascade activated by the B-cell antigen receptor complex (BCR) which leads to internalization of the complex, trafficking to late endosomes and antigen presentation. Enhances phosphorylation of CD79A, possibly by recruiting kinases which phosphorylate CD79A or by recruiting proteins which bind to CD79A and protect it from dephosphorylation.</text>
</comment>
<keyword evidence="5" id="KW-0732">Signal</keyword>
<dbReference type="Proteomes" id="UP000007267">
    <property type="component" value="Unassembled WGS sequence"/>
</dbReference>
<dbReference type="Pfam" id="PF07679">
    <property type="entry name" value="I-set"/>
    <property type="match status" value="1"/>
</dbReference>
<proteinExistence type="predicted"/>
<evidence type="ECO:0000256" key="6">
    <source>
        <dbReference type="ARBA" id="ARBA00022859"/>
    </source>
</evidence>
<reference evidence="23" key="2">
    <citation type="journal article" date="2013" name="Nat. Genet.">
        <title>The draft genomes of soft-shell turtle and green sea turtle yield insights into the development and evolution of the turtle-specific body plan.</title>
        <authorList>
            <person name="Wang Z."/>
            <person name="Pascual-Anaya J."/>
            <person name="Zadissa A."/>
            <person name="Li W."/>
            <person name="Niimura Y."/>
            <person name="Huang Z."/>
            <person name="Li C."/>
            <person name="White S."/>
            <person name="Xiong Z."/>
            <person name="Fang D."/>
            <person name="Wang B."/>
            <person name="Ming Y."/>
            <person name="Chen Y."/>
            <person name="Zheng Y."/>
            <person name="Kuraku S."/>
            <person name="Pignatelli M."/>
            <person name="Herrero J."/>
            <person name="Beal K."/>
            <person name="Nozawa M."/>
            <person name="Li Q."/>
            <person name="Wang J."/>
            <person name="Zhang H."/>
            <person name="Yu L."/>
            <person name="Shigenobu S."/>
            <person name="Wang J."/>
            <person name="Liu J."/>
            <person name="Flicek P."/>
            <person name="Searle S."/>
            <person name="Wang J."/>
            <person name="Kuratani S."/>
            <person name="Yin Y."/>
            <person name="Aken B."/>
            <person name="Zhang G."/>
            <person name="Irie N."/>
        </authorList>
    </citation>
    <scope>NUCLEOTIDE SEQUENCE [LARGE SCALE GENOMIC DNA]</scope>
    <source>
        <strain evidence="23">Daiwa-1</strain>
    </source>
</reference>
<evidence type="ECO:0000256" key="17">
    <source>
        <dbReference type="ARBA" id="ARBA00076791"/>
    </source>
</evidence>
<dbReference type="HOGENOM" id="CLU_084230_1_0_1"/>
<evidence type="ECO:0000256" key="9">
    <source>
        <dbReference type="ARBA" id="ARBA00023136"/>
    </source>
</evidence>
<dbReference type="PANTHER" id="PTHR14334">
    <property type="entry name" value="B-CELL ANTIGEN RECEPTOR COMPLEX-ASSOCIATED PROTEIN"/>
    <property type="match status" value="1"/>
</dbReference>
<dbReference type="EMBL" id="AGCU01074182">
    <property type="status" value="NOT_ANNOTATED_CDS"/>
    <property type="molecule type" value="Genomic_DNA"/>
</dbReference>
<dbReference type="AlphaFoldDB" id="K7FKI3"/>
<dbReference type="GO" id="GO:0050853">
    <property type="term" value="P:B cell receptor signaling pathway"/>
    <property type="evidence" value="ECO:0007669"/>
    <property type="project" value="TreeGrafter"/>
</dbReference>
<evidence type="ECO:0000256" key="12">
    <source>
        <dbReference type="ARBA" id="ARBA00023180"/>
    </source>
</evidence>
<organism evidence="22 23">
    <name type="scientific">Pelodiscus sinensis</name>
    <name type="common">Chinese softshell turtle</name>
    <name type="synonym">Trionyx sinensis</name>
    <dbReference type="NCBI Taxonomy" id="13735"/>
    <lineage>
        <taxon>Eukaryota</taxon>
        <taxon>Metazoa</taxon>
        <taxon>Chordata</taxon>
        <taxon>Craniata</taxon>
        <taxon>Vertebrata</taxon>
        <taxon>Euteleostomi</taxon>
        <taxon>Archelosauria</taxon>
        <taxon>Testudinata</taxon>
        <taxon>Testudines</taxon>
        <taxon>Cryptodira</taxon>
        <taxon>Trionychia</taxon>
        <taxon>Trionychidae</taxon>
        <taxon>Pelodiscus</taxon>
    </lineage>
</organism>
<dbReference type="PANTHER" id="PTHR14334:SF2">
    <property type="entry name" value="B-CELL ANTIGEN RECEPTOR COMPLEX-ASSOCIATED PROTEIN BETA CHAIN"/>
    <property type="match status" value="1"/>
</dbReference>
<dbReference type="EMBL" id="AGCU01074181">
    <property type="status" value="NOT_ANNOTATED_CDS"/>
    <property type="molecule type" value="Genomic_DNA"/>
</dbReference>
<evidence type="ECO:0000256" key="10">
    <source>
        <dbReference type="ARBA" id="ARBA00023157"/>
    </source>
</evidence>
<keyword evidence="8" id="KW-1064">Adaptive immunity</keyword>
<evidence type="ECO:0000256" key="4">
    <source>
        <dbReference type="ARBA" id="ARBA00022692"/>
    </source>
</evidence>
<keyword evidence="2" id="KW-1003">Cell membrane</keyword>
<evidence type="ECO:0000256" key="13">
    <source>
        <dbReference type="ARBA" id="ARBA00023319"/>
    </source>
</evidence>
<evidence type="ECO:0000256" key="2">
    <source>
        <dbReference type="ARBA" id="ARBA00022475"/>
    </source>
</evidence>
<dbReference type="SUPFAM" id="SSF48726">
    <property type="entry name" value="Immunoglobulin"/>
    <property type="match status" value="1"/>
</dbReference>
<reference evidence="22" key="4">
    <citation type="submission" date="2025-09" db="UniProtKB">
        <authorList>
            <consortium name="Ensembl"/>
        </authorList>
    </citation>
    <scope>IDENTIFICATION</scope>
</reference>
<dbReference type="FunFam" id="2.60.40.10:FF:001554">
    <property type="entry name" value="B-cell antigen receptor complex-associated protein beta chain"/>
    <property type="match status" value="1"/>
</dbReference>
<feature type="transmembrane region" description="Helical" evidence="20">
    <location>
        <begin position="134"/>
        <end position="155"/>
    </location>
</feature>
<evidence type="ECO:0000259" key="21">
    <source>
        <dbReference type="SMART" id="SM00409"/>
    </source>
</evidence>
<evidence type="ECO:0000256" key="5">
    <source>
        <dbReference type="ARBA" id="ARBA00022729"/>
    </source>
</evidence>
<dbReference type="InterPro" id="IPR036179">
    <property type="entry name" value="Ig-like_dom_sf"/>
</dbReference>
<feature type="domain" description="Immunoglobulin" evidence="21">
    <location>
        <begin position="24"/>
        <end position="117"/>
    </location>
</feature>
<evidence type="ECO:0000256" key="7">
    <source>
        <dbReference type="ARBA" id="ARBA00022989"/>
    </source>
</evidence>
<protein>
    <recommendedName>
        <fullName evidence="16">B-cell antigen receptor complex-associated protein beta chain</fullName>
    </recommendedName>
    <alternativeName>
        <fullName evidence="19">B-cell-specific glycoprotein B29</fullName>
    </alternativeName>
    <alternativeName>
        <fullName evidence="18">Ig-beta</fullName>
    </alternativeName>
    <alternativeName>
        <fullName evidence="17">Immunoglobulin-associated B29 protein</fullName>
    </alternativeName>
</protein>
<keyword evidence="3" id="KW-0597">Phosphoprotein</keyword>
<evidence type="ECO:0000256" key="15">
    <source>
        <dbReference type="ARBA" id="ARBA00063513"/>
    </source>
</evidence>
<dbReference type="Gene3D" id="2.60.40.10">
    <property type="entry name" value="Immunoglobulins"/>
    <property type="match status" value="1"/>
</dbReference>
<keyword evidence="4 20" id="KW-0812">Transmembrane</keyword>
<evidence type="ECO:0000256" key="1">
    <source>
        <dbReference type="ARBA" id="ARBA00004251"/>
    </source>
</evidence>
<keyword evidence="7 20" id="KW-1133">Transmembrane helix</keyword>
<dbReference type="Ensembl" id="ENSPSIT00000008587.1">
    <property type="protein sequence ID" value="ENSPSIP00000008543.1"/>
    <property type="gene ID" value="ENSPSIG00000007824.1"/>
</dbReference>
<keyword evidence="12" id="KW-0325">Glycoprotein</keyword>
<evidence type="ECO:0000256" key="3">
    <source>
        <dbReference type="ARBA" id="ARBA00022553"/>
    </source>
</evidence>
<evidence type="ECO:0000256" key="19">
    <source>
        <dbReference type="ARBA" id="ARBA00079736"/>
    </source>
</evidence>